<organism evidence="3 4">
    <name type="scientific">Winogradskya humida</name>
    <dbReference type="NCBI Taxonomy" id="113566"/>
    <lineage>
        <taxon>Bacteria</taxon>
        <taxon>Bacillati</taxon>
        <taxon>Actinomycetota</taxon>
        <taxon>Actinomycetes</taxon>
        <taxon>Micromonosporales</taxon>
        <taxon>Micromonosporaceae</taxon>
        <taxon>Winogradskya</taxon>
    </lineage>
</organism>
<protein>
    <submittedName>
        <fullName evidence="3">Uncharacterized protein</fullName>
    </submittedName>
</protein>
<evidence type="ECO:0000313" key="3">
    <source>
        <dbReference type="EMBL" id="GIE18553.1"/>
    </source>
</evidence>
<dbReference type="RefSeq" id="WP_203835815.1">
    <property type="nucleotide sequence ID" value="NZ_BAAATV010000003.1"/>
</dbReference>
<feature type="compositionally biased region" description="Low complexity" evidence="1">
    <location>
        <begin position="178"/>
        <end position="194"/>
    </location>
</feature>
<accession>A0ABQ3ZJ37</accession>
<reference evidence="3 4" key="1">
    <citation type="submission" date="2021-01" db="EMBL/GenBank/DDBJ databases">
        <title>Whole genome shotgun sequence of Actinoplanes humidus NBRC 14915.</title>
        <authorList>
            <person name="Komaki H."/>
            <person name="Tamura T."/>
        </authorList>
    </citation>
    <scope>NUCLEOTIDE SEQUENCE [LARGE SCALE GENOMIC DNA]</scope>
    <source>
        <strain evidence="3 4">NBRC 14915</strain>
    </source>
</reference>
<feature type="chain" id="PRO_5046613486" evidence="2">
    <location>
        <begin position="25"/>
        <end position="213"/>
    </location>
</feature>
<comment type="caution">
    <text evidence="3">The sequence shown here is derived from an EMBL/GenBank/DDBJ whole genome shotgun (WGS) entry which is preliminary data.</text>
</comment>
<evidence type="ECO:0000256" key="2">
    <source>
        <dbReference type="SAM" id="SignalP"/>
    </source>
</evidence>
<gene>
    <name evidence="3" type="ORF">Ahu01nite_016550</name>
</gene>
<feature type="region of interest" description="Disordered" evidence="1">
    <location>
        <begin position="162"/>
        <end position="213"/>
    </location>
</feature>
<dbReference type="EMBL" id="BOMN01000021">
    <property type="protein sequence ID" value="GIE18553.1"/>
    <property type="molecule type" value="Genomic_DNA"/>
</dbReference>
<evidence type="ECO:0000313" key="4">
    <source>
        <dbReference type="Proteomes" id="UP000603200"/>
    </source>
</evidence>
<dbReference type="Proteomes" id="UP000603200">
    <property type="component" value="Unassembled WGS sequence"/>
</dbReference>
<keyword evidence="2" id="KW-0732">Signal</keyword>
<name>A0ABQ3ZJ37_9ACTN</name>
<feature type="compositionally biased region" description="Basic and acidic residues" evidence="1">
    <location>
        <begin position="46"/>
        <end position="63"/>
    </location>
</feature>
<sequence>MRLRRTVIATFAAAAIAVPTLATAALASTPTPATATAAASVTAAKSSDKSSDKSSSKPSDKSSGKPTAKPTKTAKRALFAAAGTVTSVDATAGTITLYAKGGTKDVRKKTITVTVADDALIRVNGKRGAGLSSIAAGFRIDVGGRRSGSDYTAEIIIAKGKVRATPSPTVSPKPSPTVSPSISPSPSVEPSESTEPGDDDDTSPSAEPGDDSQ</sequence>
<feature type="region of interest" description="Disordered" evidence="1">
    <location>
        <begin position="37"/>
        <end position="72"/>
    </location>
</feature>
<feature type="signal peptide" evidence="2">
    <location>
        <begin position="1"/>
        <end position="24"/>
    </location>
</feature>
<feature type="compositionally biased region" description="Acidic residues" evidence="1">
    <location>
        <begin position="195"/>
        <end position="213"/>
    </location>
</feature>
<keyword evidence="4" id="KW-1185">Reference proteome</keyword>
<proteinExistence type="predicted"/>
<evidence type="ECO:0000256" key="1">
    <source>
        <dbReference type="SAM" id="MobiDB-lite"/>
    </source>
</evidence>